<feature type="region of interest" description="Disordered" evidence="1">
    <location>
        <begin position="1"/>
        <end position="45"/>
    </location>
</feature>
<keyword evidence="3" id="KW-1185">Reference proteome</keyword>
<reference evidence="2 3" key="1">
    <citation type="journal article" date="2024" name="G3 (Bethesda)">
        <title>Genome assembly of Hibiscus sabdariffa L. provides insights into metabolisms of medicinal natural products.</title>
        <authorList>
            <person name="Kim T."/>
        </authorList>
    </citation>
    <scope>NUCLEOTIDE SEQUENCE [LARGE SCALE GENOMIC DNA]</scope>
    <source>
        <strain evidence="2">TK-2024</strain>
        <tissue evidence="2">Old leaves</tissue>
    </source>
</reference>
<protein>
    <submittedName>
        <fullName evidence="2">Uncharacterized protein</fullName>
    </submittedName>
</protein>
<proteinExistence type="predicted"/>
<gene>
    <name evidence="2" type="ORF">V6N12_065169</name>
</gene>
<dbReference type="Proteomes" id="UP001472677">
    <property type="component" value="Unassembled WGS sequence"/>
</dbReference>
<name>A0ABR2G8Y0_9ROSI</name>
<comment type="caution">
    <text evidence="2">The sequence shown here is derived from an EMBL/GenBank/DDBJ whole genome shotgun (WGS) entry which is preliminary data.</text>
</comment>
<organism evidence="2 3">
    <name type="scientific">Hibiscus sabdariffa</name>
    <name type="common">roselle</name>
    <dbReference type="NCBI Taxonomy" id="183260"/>
    <lineage>
        <taxon>Eukaryota</taxon>
        <taxon>Viridiplantae</taxon>
        <taxon>Streptophyta</taxon>
        <taxon>Embryophyta</taxon>
        <taxon>Tracheophyta</taxon>
        <taxon>Spermatophyta</taxon>
        <taxon>Magnoliopsida</taxon>
        <taxon>eudicotyledons</taxon>
        <taxon>Gunneridae</taxon>
        <taxon>Pentapetalae</taxon>
        <taxon>rosids</taxon>
        <taxon>malvids</taxon>
        <taxon>Malvales</taxon>
        <taxon>Malvaceae</taxon>
        <taxon>Malvoideae</taxon>
        <taxon>Hibiscus</taxon>
    </lineage>
</organism>
<evidence type="ECO:0000256" key="1">
    <source>
        <dbReference type="SAM" id="MobiDB-lite"/>
    </source>
</evidence>
<dbReference type="EMBL" id="JBBPBM010000002">
    <property type="protein sequence ID" value="KAK8596689.1"/>
    <property type="molecule type" value="Genomic_DNA"/>
</dbReference>
<accession>A0ABR2G8Y0</accession>
<evidence type="ECO:0000313" key="3">
    <source>
        <dbReference type="Proteomes" id="UP001472677"/>
    </source>
</evidence>
<sequence length="136" mass="14749">MGKHSSASKDRGEESQESMTSKVARADNVQPGQVQHSKPDHIPNVELNMPISRSMFQNIAIGNTGSSFGMKLNVDQMGNKKSNDPYLDTIIPSGQHGHGTLVVGDAMYNLTELSAFTDGNQVSLAYGIMKIKHFPC</sequence>
<evidence type="ECO:0000313" key="2">
    <source>
        <dbReference type="EMBL" id="KAK8596689.1"/>
    </source>
</evidence>